<dbReference type="PANTHER" id="PTHR42200">
    <property type="entry name" value="ARCHAEAL FLAGELLA-RELATED PROTEIN F-RELATED"/>
    <property type="match status" value="1"/>
</dbReference>
<protein>
    <submittedName>
        <fullName evidence="1">Flagellin</fullName>
    </submittedName>
</protein>
<dbReference type="RefSeq" id="WP_274323359.1">
    <property type="nucleotide sequence ID" value="NZ_CP118158.1"/>
</dbReference>
<dbReference type="InterPro" id="IPR002774">
    <property type="entry name" value="Flagellin_arc-type"/>
</dbReference>
<keyword evidence="2" id="KW-1185">Reference proteome</keyword>
<dbReference type="Proteomes" id="UP001596432">
    <property type="component" value="Unassembled WGS sequence"/>
</dbReference>
<accession>A0ABD5Y5Z2</accession>
<proteinExistence type="predicted"/>
<dbReference type="AlphaFoldDB" id="A0ABD5Y5Z2"/>
<comment type="caution">
    <text evidence="1">The sequence shown here is derived from an EMBL/GenBank/DDBJ whole genome shotgun (WGS) entry which is preliminary data.</text>
</comment>
<keyword evidence="1" id="KW-0282">Flagellum</keyword>
<reference evidence="1 2" key="1">
    <citation type="journal article" date="2019" name="Int. J. Syst. Evol. Microbiol.">
        <title>The Global Catalogue of Microorganisms (GCM) 10K type strain sequencing project: providing services to taxonomists for standard genome sequencing and annotation.</title>
        <authorList>
            <consortium name="The Broad Institute Genomics Platform"/>
            <consortium name="The Broad Institute Genome Sequencing Center for Infectious Disease"/>
            <person name="Wu L."/>
            <person name="Ma J."/>
        </authorList>
    </citation>
    <scope>NUCLEOTIDE SEQUENCE [LARGE SCALE GENOMIC DNA]</scope>
    <source>
        <strain evidence="1 2">XZYJT29</strain>
    </source>
</reference>
<evidence type="ECO:0000313" key="1">
    <source>
        <dbReference type="EMBL" id="MFC7142291.1"/>
    </source>
</evidence>
<keyword evidence="1" id="KW-0969">Cilium</keyword>
<dbReference type="GeneID" id="78822627"/>
<dbReference type="PANTHER" id="PTHR42200:SF2">
    <property type="entry name" value="ARCHAEAL FLAGELLA-RELATED PROTEIN F"/>
    <property type="match status" value="1"/>
</dbReference>
<sequence length="142" mass="14939">MGFSVSGSAALIFIGLFIAFGMWQTAASNSFERVSEAQSDRSDAALAEKNTDVVIDSATTSNGDLEITATNTGSVALSLNRTDVLVDNEYQTGWQGDVLFEGSQKPVDLWVPGEQITITVSSTGSHVKLVTESGVSDSEVVS</sequence>
<gene>
    <name evidence="1" type="ORF">ACFQMA_20935</name>
</gene>
<keyword evidence="1" id="KW-0966">Cell projection</keyword>
<name>A0ABD5Y5Z2_9EURY</name>
<organism evidence="1 2">
    <name type="scientific">Halosimplex aquaticum</name>
    <dbReference type="NCBI Taxonomy" id="3026162"/>
    <lineage>
        <taxon>Archaea</taxon>
        <taxon>Methanobacteriati</taxon>
        <taxon>Methanobacteriota</taxon>
        <taxon>Stenosarchaea group</taxon>
        <taxon>Halobacteria</taxon>
        <taxon>Halobacteriales</taxon>
        <taxon>Haloarculaceae</taxon>
        <taxon>Halosimplex</taxon>
    </lineage>
</organism>
<dbReference type="EMBL" id="JBHTAS010000001">
    <property type="protein sequence ID" value="MFC7142291.1"/>
    <property type="molecule type" value="Genomic_DNA"/>
</dbReference>
<evidence type="ECO:0000313" key="2">
    <source>
        <dbReference type="Proteomes" id="UP001596432"/>
    </source>
</evidence>